<reference evidence="1 2" key="1">
    <citation type="submission" date="2016-04" db="EMBL/GenBank/DDBJ databases">
        <title>Draft genome sequence of Janthinobacterium psychrotolerans sp. nov., isolated from freshwater sediments in Denmark.</title>
        <authorList>
            <person name="Gong X."/>
            <person name="Skrivergaard S."/>
            <person name="Korsgaard B.S."/>
            <person name="Schreiber L."/>
            <person name="Marshall I.P."/>
            <person name="Finster K."/>
            <person name="Schramm A."/>
        </authorList>
    </citation>
    <scope>NUCLEOTIDE SEQUENCE [LARGE SCALE GENOMIC DNA]</scope>
    <source>
        <strain evidence="1 2">S3-2</strain>
    </source>
</reference>
<dbReference type="EMBL" id="LOCQ01000060">
    <property type="protein sequence ID" value="OBV37418.1"/>
    <property type="molecule type" value="Genomic_DNA"/>
</dbReference>
<dbReference type="RefSeq" id="WP_150127898.1">
    <property type="nucleotide sequence ID" value="NZ_LOCQ01000060.1"/>
</dbReference>
<organism evidence="1 2">
    <name type="scientific">Janthinobacterium psychrotolerans</name>
    <dbReference type="NCBI Taxonomy" id="1747903"/>
    <lineage>
        <taxon>Bacteria</taxon>
        <taxon>Pseudomonadati</taxon>
        <taxon>Pseudomonadota</taxon>
        <taxon>Betaproteobacteria</taxon>
        <taxon>Burkholderiales</taxon>
        <taxon>Oxalobacteraceae</taxon>
        <taxon>Janthinobacterium</taxon>
    </lineage>
</organism>
<name>A0A1A7BZA2_9BURK</name>
<dbReference type="STRING" id="1747903.ASR47_100378"/>
<sequence>MSDITPHNPALLTDGDVEYSHFHCCGDEDLVFLRCPACGHISVQCYECETWYVDLADTSQRKRSYLLSEDERLECTQCRQPFEDACHLMDEVVDKYLPTAEQVIAAGHGRHLARHLRERHCLVPPAPDA</sequence>
<dbReference type="AlphaFoldDB" id="A0A1A7BZA2"/>
<evidence type="ECO:0000313" key="1">
    <source>
        <dbReference type="EMBL" id="OBV37418.1"/>
    </source>
</evidence>
<comment type="caution">
    <text evidence="1">The sequence shown here is derived from an EMBL/GenBank/DDBJ whole genome shotgun (WGS) entry which is preliminary data.</text>
</comment>
<gene>
    <name evidence="1" type="ORF">ASR47_100378</name>
</gene>
<protein>
    <submittedName>
        <fullName evidence="1">Uncharacterized protein</fullName>
    </submittedName>
</protein>
<keyword evidence="2" id="KW-1185">Reference proteome</keyword>
<dbReference type="OrthoDB" id="5738357at2"/>
<dbReference type="Proteomes" id="UP000092713">
    <property type="component" value="Unassembled WGS sequence"/>
</dbReference>
<proteinExistence type="predicted"/>
<accession>A0A1A7BZA2</accession>
<evidence type="ECO:0000313" key="2">
    <source>
        <dbReference type="Proteomes" id="UP000092713"/>
    </source>
</evidence>